<evidence type="ECO:0000256" key="9">
    <source>
        <dbReference type="ARBA" id="ARBA00022840"/>
    </source>
</evidence>
<comment type="subunit">
    <text evidence="12">Monomer.</text>
</comment>
<comment type="similarity">
    <text evidence="4 11">Belongs to the phosphoglycerate kinase family.</text>
</comment>
<dbReference type="EMBL" id="CM026421">
    <property type="protein sequence ID" value="KAG0591886.1"/>
    <property type="molecule type" value="Genomic_DNA"/>
</dbReference>
<evidence type="ECO:0000256" key="1">
    <source>
        <dbReference type="ARBA" id="ARBA00000642"/>
    </source>
</evidence>
<dbReference type="GO" id="GO:0005524">
    <property type="term" value="F:ATP binding"/>
    <property type="evidence" value="ECO:0007669"/>
    <property type="project" value="UniProtKB-KW"/>
</dbReference>
<evidence type="ECO:0000256" key="3">
    <source>
        <dbReference type="ARBA" id="ARBA00005215"/>
    </source>
</evidence>
<evidence type="ECO:0000256" key="8">
    <source>
        <dbReference type="ARBA" id="ARBA00022777"/>
    </source>
</evidence>
<evidence type="ECO:0000256" key="6">
    <source>
        <dbReference type="ARBA" id="ARBA00022679"/>
    </source>
</evidence>
<protein>
    <recommendedName>
        <fullName evidence="5 11">Phosphoglycerate kinase</fullName>
        <ecNumber evidence="5 11">2.7.2.3</ecNumber>
    </recommendedName>
</protein>
<dbReference type="GO" id="GO:0004618">
    <property type="term" value="F:phosphoglycerate kinase activity"/>
    <property type="evidence" value="ECO:0007669"/>
    <property type="project" value="UniProtKB-EC"/>
</dbReference>
<dbReference type="Pfam" id="PF00162">
    <property type="entry name" value="PGK"/>
    <property type="match status" value="1"/>
</dbReference>
<dbReference type="GO" id="GO:0005829">
    <property type="term" value="C:cytosol"/>
    <property type="evidence" value="ECO:0007669"/>
    <property type="project" value="TreeGrafter"/>
</dbReference>
<dbReference type="GO" id="GO:0006096">
    <property type="term" value="P:glycolytic process"/>
    <property type="evidence" value="ECO:0007669"/>
    <property type="project" value="InterPro"/>
</dbReference>
<organism evidence="14 15">
    <name type="scientific">Ceratodon purpureus</name>
    <name type="common">Fire moss</name>
    <name type="synonym">Dicranum purpureum</name>
    <dbReference type="NCBI Taxonomy" id="3225"/>
    <lineage>
        <taxon>Eukaryota</taxon>
        <taxon>Viridiplantae</taxon>
        <taxon>Streptophyta</taxon>
        <taxon>Embryophyta</taxon>
        <taxon>Bryophyta</taxon>
        <taxon>Bryophytina</taxon>
        <taxon>Bryopsida</taxon>
        <taxon>Dicranidae</taxon>
        <taxon>Pseudoditrichales</taxon>
        <taxon>Ditrichaceae</taxon>
        <taxon>Ceratodon</taxon>
    </lineage>
</organism>
<comment type="catalytic activity">
    <reaction evidence="1 11">
        <text>(2R)-3-phosphoglycerate + ATP = (2R)-3-phospho-glyceroyl phosphate + ADP</text>
        <dbReference type="Rhea" id="RHEA:14801"/>
        <dbReference type="ChEBI" id="CHEBI:30616"/>
        <dbReference type="ChEBI" id="CHEBI:57604"/>
        <dbReference type="ChEBI" id="CHEBI:58272"/>
        <dbReference type="ChEBI" id="CHEBI:456216"/>
        <dbReference type="EC" id="2.7.2.3"/>
    </reaction>
</comment>
<feature type="region of interest" description="Disordered" evidence="13">
    <location>
        <begin position="461"/>
        <end position="480"/>
    </location>
</feature>
<accession>A0A8T0J9F5</accession>
<comment type="pathway">
    <text evidence="3">Carbohydrate biosynthesis; Calvin cycle.</text>
</comment>
<evidence type="ECO:0000256" key="12">
    <source>
        <dbReference type="RuleBase" id="RU000696"/>
    </source>
</evidence>
<keyword evidence="8 11" id="KW-0418">Kinase</keyword>
<dbReference type="Gene3D" id="3.40.50.1260">
    <property type="entry name" value="Phosphoglycerate kinase, N-terminal domain"/>
    <property type="match status" value="2"/>
</dbReference>
<dbReference type="OrthoDB" id="1854730at2759"/>
<keyword evidence="10" id="KW-0460">Magnesium</keyword>
<keyword evidence="7" id="KW-0547">Nucleotide-binding</keyword>
<dbReference type="InterPro" id="IPR001576">
    <property type="entry name" value="Phosphoglycerate_kinase"/>
</dbReference>
<dbReference type="SUPFAM" id="SSF53748">
    <property type="entry name" value="Phosphoglycerate kinase"/>
    <property type="match status" value="1"/>
</dbReference>
<dbReference type="FunFam" id="3.40.50.1260:FF:000023">
    <property type="entry name" value="Phosphoglycerate kinase"/>
    <property type="match status" value="1"/>
</dbReference>
<evidence type="ECO:0000256" key="2">
    <source>
        <dbReference type="ARBA" id="ARBA00001946"/>
    </source>
</evidence>
<dbReference type="EC" id="2.7.2.3" evidence="5 11"/>
<dbReference type="PANTHER" id="PTHR11406:SF23">
    <property type="entry name" value="PHOSPHOGLYCERATE KINASE 1, CHLOROPLASTIC-RELATED"/>
    <property type="match status" value="1"/>
</dbReference>
<reference evidence="14" key="1">
    <citation type="submission" date="2020-06" db="EMBL/GenBank/DDBJ databases">
        <title>WGS assembly of Ceratodon purpureus strain R40.</title>
        <authorList>
            <person name="Carey S.B."/>
            <person name="Jenkins J."/>
            <person name="Shu S."/>
            <person name="Lovell J.T."/>
            <person name="Sreedasyam A."/>
            <person name="Maumus F."/>
            <person name="Tiley G.P."/>
            <person name="Fernandez-Pozo N."/>
            <person name="Barry K."/>
            <person name="Chen C."/>
            <person name="Wang M."/>
            <person name="Lipzen A."/>
            <person name="Daum C."/>
            <person name="Saski C.A."/>
            <person name="Payton A.C."/>
            <person name="Mcbreen J.C."/>
            <person name="Conrad R.E."/>
            <person name="Kollar L.M."/>
            <person name="Olsson S."/>
            <person name="Huttunen S."/>
            <person name="Landis J.B."/>
            <person name="Wickett N.J."/>
            <person name="Johnson M.G."/>
            <person name="Rensing S.A."/>
            <person name="Grimwood J."/>
            <person name="Schmutz J."/>
            <person name="Mcdaniel S.F."/>
        </authorList>
    </citation>
    <scope>NUCLEOTIDE SEQUENCE</scope>
    <source>
        <strain evidence="14">R40</strain>
    </source>
</reference>
<evidence type="ECO:0000256" key="5">
    <source>
        <dbReference type="ARBA" id="ARBA00013061"/>
    </source>
</evidence>
<evidence type="ECO:0000256" key="13">
    <source>
        <dbReference type="SAM" id="MobiDB-lite"/>
    </source>
</evidence>
<sequence length="480" mass="53945">MAPYVPGDHMNFGQMKVGYSVDEGEVETAHLDPRLPLLQHADLKDKVVLLRVDHNVVKKGKILDQYRIDVTLATMYNIIERGGRPIIMTHINRPYDKKTKTLTVKQDDAVDAVVAYLQRKLRIKFAVPQFHINEKEGIHDIDTSINWLIQDLRARKIGGIYLPNTRWFAGEEDKGANMERFVVQLAGLADVYVNDAFGSWQPHASTYHITKYLPSYAGLCMQAELSHVREVLEPKLPFVAVVAGSKYDTKIGPLTEIYKKVDKLILGGIIYNTFLCAKYNVRMKGVEQSDIDLAKGLVEQDKVEKKILELPLIIETDTLKGRFEGQFRTINIKDFKEGQEYSYVVDVDPASFEVPEVQNVLSSAKTIFVNAVMGMMPAFWHGTSKMDEAIDRNSTAQKFFGGGDTLQEFKSLWPGLYQAALDSAKYYLFTGGGTVLKVLEEGDPFGLPTVRALIENGERFSYQNGHQNGSSSRGSSPPRL</sequence>
<comment type="cofactor">
    <cofactor evidence="2">
        <name>Mg(2+)</name>
        <dbReference type="ChEBI" id="CHEBI:18420"/>
    </cofactor>
</comment>
<dbReference type="InterPro" id="IPR015824">
    <property type="entry name" value="Phosphoglycerate_kinase_N"/>
</dbReference>
<gene>
    <name evidence="14" type="ORF">KC19_1G209500</name>
</gene>
<dbReference type="FunFam" id="3.40.50.1260:FF:000025">
    <property type="entry name" value="Phosphoglycerate kinase"/>
    <property type="match status" value="1"/>
</dbReference>
<dbReference type="PANTHER" id="PTHR11406">
    <property type="entry name" value="PHOSPHOGLYCERATE KINASE"/>
    <property type="match status" value="1"/>
</dbReference>
<dbReference type="GO" id="GO:0006094">
    <property type="term" value="P:gluconeogenesis"/>
    <property type="evidence" value="ECO:0007669"/>
    <property type="project" value="TreeGrafter"/>
</dbReference>
<feature type="compositionally biased region" description="Low complexity" evidence="13">
    <location>
        <begin position="469"/>
        <end position="480"/>
    </location>
</feature>
<dbReference type="GO" id="GO:0043531">
    <property type="term" value="F:ADP binding"/>
    <property type="evidence" value="ECO:0007669"/>
    <property type="project" value="TreeGrafter"/>
</dbReference>
<evidence type="ECO:0000256" key="11">
    <source>
        <dbReference type="RuleBase" id="RU000532"/>
    </source>
</evidence>
<keyword evidence="6 11" id="KW-0808">Transferase</keyword>
<evidence type="ECO:0000256" key="4">
    <source>
        <dbReference type="ARBA" id="ARBA00008982"/>
    </source>
</evidence>
<evidence type="ECO:0000313" key="15">
    <source>
        <dbReference type="Proteomes" id="UP000822688"/>
    </source>
</evidence>
<dbReference type="AlphaFoldDB" id="A0A8T0J9F5"/>
<dbReference type="InterPro" id="IPR036043">
    <property type="entry name" value="Phosphoglycerate_kinase_sf"/>
</dbReference>
<evidence type="ECO:0000256" key="7">
    <source>
        <dbReference type="ARBA" id="ARBA00022741"/>
    </source>
</evidence>
<name>A0A8T0J9F5_CERPU</name>
<evidence type="ECO:0000256" key="10">
    <source>
        <dbReference type="ARBA" id="ARBA00022842"/>
    </source>
</evidence>
<comment type="caution">
    <text evidence="14">The sequence shown here is derived from an EMBL/GenBank/DDBJ whole genome shotgun (WGS) entry which is preliminary data.</text>
</comment>
<dbReference type="Proteomes" id="UP000822688">
    <property type="component" value="Chromosome 1"/>
</dbReference>
<dbReference type="PRINTS" id="PR00477">
    <property type="entry name" value="PHGLYCKINASE"/>
</dbReference>
<proteinExistence type="inferred from homology"/>
<keyword evidence="9" id="KW-0067">ATP-binding</keyword>
<evidence type="ECO:0000313" key="14">
    <source>
        <dbReference type="EMBL" id="KAG0591886.1"/>
    </source>
</evidence>
<keyword evidence="15" id="KW-1185">Reference proteome</keyword>